<sequence>MTVGVRHPESELAESKACPAALRDISHMVGDSSLRSE</sequence>
<accession>S2DQ47</accession>
<dbReference type="AlphaFoldDB" id="S2DQ47"/>
<keyword evidence="2" id="KW-1185">Reference proteome</keyword>
<reference evidence="1 2" key="1">
    <citation type="journal article" date="2013" name="Genome Announc.">
        <title>Draft Genome Sequence of Indibacter alkaliphilus Strain LW1T, Isolated from Lonar Lake, a Haloalkaline Lake in the Buldana District of Maharashtra, India.</title>
        <authorList>
            <person name="Singh A."/>
            <person name="Kumar Jangir P."/>
            <person name="Sharma R."/>
            <person name="Singh A."/>
            <person name="Kumar Pinnaka A."/>
            <person name="Shivaji S."/>
        </authorList>
    </citation>
    <scope>NUCLEOTIDE SEQUENCE [LARGE SCALE GENOMIC DNA]</scope>
    <source>
        <strain evidence="2">CCUG 57479 / KCTC 22604 / LW1</strain>
    </source>
</reference>
<name>S2DQ47_INDAL</name>
<organism evidence="1 2">
    <name type="scientific">Indibacter alkaliphilus (strain CCUG 57479 / KCTC 22604 / LW1)</name>
    <dbReference type="NCBI Taxonomy" id="1189612"/>
    <lineage>
        <taxon>Bacteria</taxon>
        <taxon>Pseudomonadati</taxon>
        <taxon>Bacteroidota</taxon>
        <taxon>Cytophagia</taxon>
        <taxon>Cytophagales</taxon>
        <taxon>Cyclobacteriaceae</taxon>
    </lineage>
</organism>
<evidence type="ECO:0000313" key="2">
    <source>
        <dbReference type="Proteomes" id="UP000006073"/>
    </source>
</evidence>
<dbReference type="EMBL" id="ALWO02000052">
    <property type="protein sequence ID" value="EOZ91948.1"/>
    <property type="molecule type" value="Genomic_DNA"/>
</dbReference>
<proteinExistence type="predicted"/>
<dbReference type="Proteomes" id="UP000006073">
    <property type="component" value="Unassembled WGS sequence"/>
</dbReference>
<gene>
    <name evidence="1" type="ORF">A33Q_4041</name>
</gene>
<comment type="caution">
    <text evidence="1">The sequence shown here is derived from an EMBL/GenBank/DDBJ whole genome shotgun (WGS) entry which is preliminary data.</text>
</comment>
<protein>
    <submittedName>
        <fullName evidence="1">Uncharacterized protein</fullName>
    </submittedName>
</protein>
<evidence type="ECO:0000313" key="1">
    <source>
        <dbReference type="EMBL" id="EOZ91948.1"/>
    </source>
</evidence>